<accession>A0AAP0KUD6</accession>
<evidence type="ECO:0000313" key="1">
    <source>
        <dbReference type="EMBL" id="KAK9157409.1"/>
    </source>
</evidence>
<dbReference type="AlphaFoldDB" id="A0AAP0KUD6"/>
<dbReference type="Proteomes" id="UP001419268">
    <property type="component" value="Unassembled WGS sequence"/>
</dbReference>
<dbReference type="EMBL" id="JBBNAG010000002">
    <property type="protein sequence ID" value="KAK9157409.1"/>
    <property type="molecule type" value="Genomic_DNA"/>
</dbReference>
<name>A0AAP0KUD6_9MAGN</name>
<keyword evidence="2" id="KW-1185">Reference proteome</keyword>
<comment type="caution">
    <text evidence="1">The sequence shown here is derived from an EMBL/GenBank/DDBJ whole genome shotgun (WGS) entry which is preliminary data.</text>
</comment>
<proteinExistence type="predicted"/>
<gene>
    <name evidence="1" type="ORF">Scep_003983</name>
</gene>
<sequence>MLPLLGALEVNKLEVICDVVIIFTWRALDLTRKGILGSNGKLKEHIKGLKFDDDGCDFVEDKVVFGDDGFVIEVVSRKYPQELEVAVGDTVVNKSFVKDFSNYQNFIVSFSDDKVKLIFEDKAILDGMTCEDTKIQGRIFSNWGRMMHVGFEAWMCTFRWRALDRTRKGMLGSNGKLKEHSLETEVYASEDSVDPTYEVRDEPSEDKLDDISIDSTNNDEEYQSARCLCQRIGVLAICVRMLLGLEVQQDRVRPCISLVELSRREVVNAFVWSLVGVPQFRFYEWLNVSDEGQVVA</sequence>
<organism evidence="1 2">
    <name type="scientific">Stephania cephalantha</name>
    <dbReference type="NCBI Taxonomy" id="152367"/>
    <lineage>
        <taxon>Eukaryota</taxon>
        <taxon>Viridiplantae</taxon>
        <taxon>Streptophyta</taxon>
        <taxon>Embryophyta</taxon>
        <taxon>Tracheophyta</taxon>
        <taxon>Spermatophyta</taxon>
        <taxon>Magnoliopsida</taxon>
        <taxon>Ranunculales</taxon>
        <taxon>Menispermaceae</taxon>
        <taxon>Menispermoideae</taxon>
        <taxon>Cissampelideae</taxon>
        <taxon>Stephania</taxon>
    </lineage>
</organism>
<reference evidence="1 2" key="1">
    <citation type="submission" date="2024-01" db="EMBL/GenBank/DDBJ databases">
        <title>Genome assemblies of Stephania.</title>
        <authorList>
            <person name="Yang L."/>
        </authorList>
    </citation>
    <scope>NUCLEOTIDE SEQUENCE [LARGE SCALE GENOMIC DNA]</scope>
    <source>
        <strain evidence="1">JXDWG</strain>
        <tissue evidence="1">Leaf</tissue>
    </source>
</reference>
<evidence type="ECO:0000313" key="2">
    <source>
        <dbReference type="Proteomes" id="UP001419268"/>
    </source>
</evidence>
<protein>
    <submittedName>
        <fullName evidence="1">Uncharacterized protein</fullName>
    </submittedName>
</protein>